<evidence type="ECO:0000256" key="10">
    <source>
        <dbReference type="SAM" id="Phobius"/>
    </source>
</evidence>
<feature type="disulfide bond" evidence="9">
    <location>
        <begin position="49"/>
        <end position="95"/>
    </location>
</feature>
<dbReference type="SMART" id="SM00063">
    <property type="entry name" value="FRI"/>
    <property type="match status" value="1"/>
</dbReference>
<feature type="transmembrane region" description="Helical" evidence="10">
    <location>
        <begin position="182"/>
        <end position="202"/>
    </location>
</feature>
<keyword evidence="10" id="KW-0472">Membrane</keyword>
<comment type="subcellular location">
    <subcellularLocation>
        <location evidence="1">Secreted</location>
    </subcellularLocation>
</comment>
<evidence type="ECO:0000256" key="7">
    <source>
        <dbReference type="ARBA" id="ARBA00022782"/>
    </source>
</evidence>
<comment type="caution">
    <text evidence="9">Lacks conserved residue(s) required for the propagation of feature annotation.</text>
</comment>
<dbReference type="InterPro" id="IPR020067">
    <property type="entry name" value="Frizzled_dom"/>
</dbReference>
<dbReference type="SUPFAM" id="SSF63501">
    <property type="entry name" value="Frizzled cysteine-rich domain"/>
    <property type="match status" value="1"/>
</dbReference>
<dbReference type="GO" id="GO:0060070">
    <property type="term" value="P:canonical Wnt signaling pathway"/>
    <property type="evidence" value="ECO:0007669"/>
    <property type="project" value="TreeGrafter"/>
</dbReference>
<keyword evidence="10" id="KW-0812">Transmembrane</keyword>
<keyword evidence="8 9" id="KW-1015">Disulfide bond</keyword>
<dbReference type="Ensembl" id="ENSCCRT00020125551.1">
    <property type="protein sequence ID" value="ENSCCRP00020115108.1"/>
    <property type="gene ID" value="ENSCCRG00020052003.1"/>
</dbReference>
<dbReference type="Gene3D" id="1.10.2000.10">
    <property type="entry name" value="Frizzled cysteine-rich domain"/>
    <property type="match status" value="1"/>
</dbReference>
<dbReference type="GO" id="GO:0017147">
    <property type="term" value="F:Wnt-protein binding"/>
    <property type="evidence" value="ECO:0007669"/>
    <property type="project" value="TreeGrafter"/>
</dbReference>
<evidence type="ECO:0000256" key="3">
    <source>
        <dbReference type="ARBA" id="ARBA00022473"/>
    </source>
</evidence>
<dbReference type="Pfam" id="PF01392">
    <property type="entry name" value="Fz"/>
    <property type="match status" value="1"/>
</dbReference>
<evidence type="ECO:0000256" key="8">
    <source>
        <dbReference type="ARBA" id="ARBA00023157"/>
    </source>
</evidence>
<dbReference type="FunFam" id="1.10.2000.10:FF:000001">
    <property type="entry name" value="secreted frizzled-related protein 2"/>
    <property type="match status" value="1"/>
</dbReference>
<evidence type="ECO:0000256" key="5">
    <source>
        <dbReference type="ARBA" id="ARBA00022687"/>
    </source>
</evidence>
<evidence type="ECO:0000256" key="11">
    <source>
        <dbReference type="SAM" id="SignalP"/>
    </source>
</evidence>
<feature type="disulfide bond" evidence="9">
    <location>
        <begin position="86"/>
        <end position="124"/>
    </location>
</feature>
<evidence type="ECO:0000256" key="6">
    <source>
        <dbReference type="ARBA" id="ARBA00022729"/>
    </source>
</evidence>
<keyword evidence="5" id="KW-0879">Wnt signaling pathway</keyword>
<keyword evidence="7" id="KW-0221">Differentiation</keyword>
<evidence type="ECO:0000313" key="13">
    <source>
        <dbReference type="Ensembl" id="ENSCCRP00020115108.1"/>
    </source>
</evidence>
<sequence length="213" mass="23580">MILAYLALLVALSLPGYLDAFHDLYAFDQPELFQGKSNCKPIPANLLLCHDIEYTDMRLPNLLGHETMNEILQQASSWTPLVQKQCHPDTKMFLCSLFAPVCLDDLDEPIQPCRSLCENVKSGCAPVMAAFGFPWPDMLDCNRFPLDNDLCIPPAGADVLVPVTKEGEVCVHPITRLHSNCVFGFVCMCVCVCVCVCVFGTVPQEYKHSHTAA</sequence>
<dbReference type="PANTHER" id="PTHR11309">
    <property type="entry name" value="FRIZZLED"/>
    <property type="match status" value="1"/>
</dbReference>
<evidence type="ECO:0000256" key="9">
    <source>
        <dbReference type="PROSITE-ProRule" id="PRU00090"/>
    </source>
</evidence>
<comment type="similarity">
    <text evidence="2">Belongs to the secreted frizzled-related protein (sFRP) family.</text>
</comment>
<protein>
    <submittedName>
        <fullName evidence="13">Secreted frizzled-related protein 2</fullName>
    </submittedName>
</protein>
<keyword evidence="10" id="KW-1133">Transmembrane helix</keyword>
<name>A0A8C2L004_CYPCA</name>
<dbReference type="GO" id="GO:0030154">
    <property type="term" value="P:cell differentiation"/>
    <property type="evidence" value="ECO:0007669"/>
    <property type="project" value="UniProtKB-KW"/>
</dbReference>
<dbReference type="PROSITE" id="PS50038">
    <property type="entry name" value="FZ"/>
    <property type="match status" value="1"/>
</dbReference>
<keyword evidence="3" id="KW-0217">Developmental protein</keyword>
<organism evidence="13 14">
    <name type="scientific">Cyprinus carpio</name>
    <name type="common">Common carp</name>
    <dbReference type="NCBI Taxonomy" id="7962"/>
    <lineage>
        <taxon>Eukaryota</taxon>
        <taxon>Metazoa</taxon>
        <taxon>Chordata</taxon>
        <taxon>Craniata</taxon>
        <taxon>Vertebrata</taxon>
        <taxon>Euteleostomi</taxon>
        <taxon>Actinopterygii</taxon>
        <taxon>Neopterygii</taxon>
        <taxon>Teleostei</taxon>
        <taxon>Ostariophysi</taxon>
        <taxon>Cypriniformes</taxon>
        <taxon>Cyprinidae</taxon>
        <taxon>Cyprininae</taxon>
        <taxon>Cyprinus</taxon>
    </lineage>
</organism>
<feature type="disulfide bond" evidence="9">
    <location>
        <begin position="117"/>
        <end position="141"/>
    </location>
</feature>
<evidence type="ECO:0000256" key="1">
    <source>
        <dbReference type="ARBA" id="ARBA00004613"/>
    </source>
</evidence>
<dbReference type="InterPro" id="IPR036790">
    <property type="entry name" value="Frizzled_dom_sf"/>
</dbReference>
<dbReference type="GO" id="GO:0005615">
    <property type="term" value="C:extracellular space"/>
    <property type="evidence" value="ECO:0007669"/>
    <property type="project" value="TreeGrafter"/>
</dbReference>
<reference evidence="13" key="1">
    <citation type="submission" date="2025-08" db="UniProtKB">
        <authorList>
            <consortium name="Ensembl"/>
        </authorList>
    </citation>
    <scope>IDENTIFICATION</scope>
</reference>
<proteinExistence type="inferred from homology"/>
<dbReference type="InterPro" id="IPR015526">
    <property type="entry name" value="Frizzled/SFRP"/>
</dbReference>
<keyword evidence="6 11" id="KW-0732">Signal</keyword>
<feature type="signal peptide" evidence="11">
    <location>
        <begin position="1"/>
        <end position="20"/>
    </location>
</feature>
<evidence type="ECO:0000256" key="2">
    <source>
        <dbReference type="ARBA" id="ARBA00010054"/>
    </source>
</evidence>
<dbReference type="PANTHER" id="PTHR11309:SF45">
    <property type="entry name" value="SECRETED FRIZZLED-RELATED PROTEIN 2"/>
    <property type="match status" value="1"/>
</dbReference>
<dbReference type="GO" id="GO:0035567">
    <property type="term" value="P:non-canonical Wnt signaling pathway"/>
    <property type="evidence" value="ECO:0007669"/>
    <property type="project" value="TreeGrafter"/>
</dbReference>
<evidence type="ECO:0000256" key="4">
    <source>
        <dbReference type="ARBA" id="ARBA00022525"/>
    </source>
</evidence>
<keyword evidence="4" id="KW-0964">Secreted</keyword>
<feature type="domain" description="FZ" evidence="12">
    <location>
        <begin position="34"/>
        <end position="154"/>
    </location>
</feature>
<dbReference type="AlphaFoldDB" id="A0A8C2L004"/>
<dbReference type="Proteomes" id="UP000694701">
    <property type="component" value="Unplaced"/>
</dbReference>
<evidence type="ECO:0000313" key="14">
    <source>
        <dbReference type="Proteomes" id="UP000694701"/>
    </source>
</evidence>
<feature type="chain" id="PRO_5034281838" evidence="11">
    <location>
        <begin position="21"/>
        <end position="213"/>
    </location>
</feature>
<accession>A0A8C2L004</accession>
<evidence type="ECO:0000259" key="12">
    <source>
        <dbReference type="PROSITE" id="PS50038"/>
    </source>
</evidence>